<dbReference type="SUPFAM" id="SSF47598">
    <property type="entry name" value="Ribbon-helix-helix"/>
    <property type="match status" value="1"/>
</dbReference>
<evidence type="ECO:0000313" key="1">
    <source>
        <dbReference type="EMBL" id="OQW88606.1"/>
    </source>
</evidence>
<reference evidence="1 2" key="1">
    <citation type="submission" date="2017-01" db="EMBL/GenBank/DDBJ databases">
        <title>Novel large sulfur bacteria in the metagenomes of groundwater-fed chemosynthetic microbial mats in the Lake Huron basin.</title>
        <authorList>
            <person name="Sharrar A.M."/>
            <person name="Flood B.E."/>
            <person name="Bailey J.V."/>
            <person name="Jones D.S."/>
            <person name="Biddanda B."/>
            <person name="Ruberg S.A."/>
            <person name="Marcus D.N."/>
            <person name="Dick G.J."/>
        </authorList>
    </citation>
    <scope>NUCLEOTIDE SEQUENCE [LARGE SCALE GENOMIC DNA]</scope>
    <source>
        <strain evidence="1">A7</strain>
    </source>
</reference>
<comment type="caution">
    <text evidence="1">The sequence shown here is derived from an EMBL/GenBank/DDBJ whole genome shotgun (WGS) entry which is preliminary data.</text>
</comment>
<dbReference type="AlphaFoldDB" id="A0A1W9KWQ3"/>
<dbReference type="EMBL" id="MTEI01000003">
    <property type="protein sequence ID" value="OQW88606.1"/>
    <property type="molecule type" value="Genomic_DNA"/>
</dbReference>
<dbReference type="GO" id="GO:0006355">
    <property type="term" value="P:regulation of DNA-templated transcription"/>
    <property type="evidence" value="ECO:0007669"/>
    <property type="project" value="InterPro"/>
</dbReference>
<accession>A0A1W9KWQ3</accession>
<evidence type="ECO:0008006" key="3">
    <source>
        <dbReference type="Google" id="ProtNLM"/>
    </source>
</evidence>
<gene>
    <name evidence="1" type="ORF">BWK72_06355</name>
</gene>
<organism evidence="1 2">
    <name type="scientific">Rhodoferax ferrireducens</name>
    <dbReference type="NCBI Taxonomy" id="192843"/>
    <lineage>
        <taxon>Bacteria</taxon>
        <taxon>Pseudomonadati</taxon>
        <taxon>Pseudomonadota</taxon>
        <taxon>Betaproteobacteria</taxon>
        <taxon>Burkholderiales</taxon>
        <taxon>Comamonadaceae</taxon>
        <taxon>Rhodoferax</taxon>
    </lineage>
</organism>
<name>A0A1W9KWQ3_9BURK</name>
<protein>
    <recommendedName>
        <fullName evidence="3">Antitoxin</fullName>
    </recommendedName>
</protein>
<sequence length="101" mass="11002">MKTTLDLPDDLMREAKLRALIQGRTLRDLVADFIRQGLGLAAPKAPPNPPPDSLVTIGANGLPVIRCGMDAPATRMSVSELLVLEQQTQTQEDMRRADLPV</sequence>
<evidence type="ECO:0000313" key="2">
    <source>
        <dbReference type="Proteomes" id="UP000192505"/>
    </source>
</evidence>
<dbReference type="Proteomes" id="UP000192505">
    <property type="component" value="Unassembled WGS sequence"/>
</dbReference>
<proteinExistence type="predicted"/>
<dbReference type="InterPro" id="IPR010985">
    <property type="entry name" value="Ribbon_hlx_hlx"/>
</dbReference>